<dbReference type="NCBIfam" id="TIGR00277">
    <property type="entry name" value="HDIG"/>
    <property type="match status" value="1"/>
</dbReference>
<dbReference type="GO" id="GO:0016787">
    <property type="term" value="F:hydrolase activity"/>
    <property type="evidence" value="ECO:0007669"/>
    <property type="project" value="UniProtKB-KW"/>
</dbReference>
<dbReference type="PANTHER" id="PTHR37294">
    <property type="entry name" value="3'-5' EXORIBONUCLEASE YHAM"/>
    <property type="match status" value="1"/>
</dbReference>
<dbReference type="Pfam" id="PF01966">
    <property type="entry name" value="HD"/>
    <property type="match status" value="1"/>
</dbReference>
<evidence type="ECO:0000313" key="3">
    <source>
        <dbReference type="EMBL" id="BBO72018.1"/>
    </source>
</evidence>
<dbReference type="SUPFAM" id="SSF50249">
    <property type="entry name" value="Nucleic acid-binding proteins"/>
    <property type="match status" value="1"/>
</dbReference>
<evidence type="ECO:0000313" key="4">
    <source>
        <dbReference type="Proteomes" id="UP000427906"/>
    </source>
</evidence>
<dbReference type="RefSeq" id="WP_167528003.1">
    <property type="nucleotide sequence ID" value="NZ_AP021874.1"/>
</dbReference>
<dbReference type="GO" id="GO:0003676">
    <property type="term" value="F:nucleic acid binding"/>
    <property type="evidence" value="ECO:0007669"/>
    <property type="project" value="InterPro"/>
</dbReference>
<gene>
    <name evidence="3" type="primary">yhaM</name>
    <name evidence="3" type="ORF">DSCA_59480</name>
</gene>
<reference evidence="3 4" key="1">
    <citation type="submission" date="2019-11" db="EMBL/GenBank/DDBJ databases">
        <title>Comparative genomics of hydrocarbon-degrading Desulfosarcina strains.</title>
        <authorList>
            <person name="Watanabe M."/>
            <person name="Kojima H."/>
            <person name="Fukui M."/>
        </authorList>
    </citation>
    <scope>NUCLEOTIDE SEQUENCE [LARGE SCALE GENOMIC DNA]</scope>
    <source>
        <strain evidence="3 4">PL12</strain>
    </source>
</reference>
<dbReference type="InterPro" id="IPR050798">
    <property type="entry name" value="YhaM_exoribonuc/phosphodiest"/>
</dbReference>
<dbReference type="CDD" id="cd04492">
    <property type="entry name" value="YhaM_OBF_like"/>
    <property type="match status" value="1"/>
</dbReference>
<dbReference type="InterPro" id="IPR006674">
    <property type="entry name" value="HD_domain"/>
</dbReference>
<dbReference type="KEGG" id="dalk:DSCA_59480"/>
<dbReference type="GO" id="GO:0031125">
    <property type="term" value="P:rRNA 3'-end processing"/>
    <property type="evidence" value="ECO:0007669"/>
    <property type="project" value="TreeGrafter"/>
</dbReference>
<accession>A0A5K7YTQ5</accession>
<protein>
    <submittedName>
        <fullName evidence="3">HD family phosphohydrolase</fullName>
    </submittedName>
</protein>
<organism evidence="3 4">
    <name type="scientific">Desulfosarcina alkanivorans</name>
    <dbReference type="NCBI Taxonomy" id="571177"/>
    <lineage>
        <taxon>Bacteria</taxon>
        <taxon>Pseudomonadati</taxon>
        <taxon>Thermodesulfobacteriota</taxon>
        <taxon>Desulfobacteria</taxon>
        <taxon>Desulfobacterales</taxon>
        <taxon>Desulfosarcinaceae</taxon>
        <taxon>Desulfosarcina</taxon>
    </lineage>
</organism>
<dbReference type="InterPro" id="IPR012340">
    <property type="entry name" value="NA-bd_OB-fold"/>
</dbReference>
<dbReference type="Proteomes" id="UP000427906">
    <property type="component" value="Chromosome"/>
</dbReference>
<dbReference type="InterPro" id="IPR003607">
    <property type="entry name" value="HD/PDEase_dom"/>
</dbReference>
<dbReference type="CDD" id="cd00077">
    <property type="entry name" value="HDc"/>
    <property type="match status" value="1"/>
</dbReference>
<dbReference type="InterPro" id="IPR004365">
    <property type="entry name" value="NA-bd_OB_tRNA"/>
</dbReference>
<name>A0A5K7YTQ5_9BACT</name>
<dbReference type="PANTHER" id="PTHR37294:SF1">
    <property type="entry name" value="3'-5' EXORIBONUCLEASE YHAM"/>
    <property type="match status" value="1"/>
</dbReference>
<dbReference type="EMBL" id="AP021874">
    <property type="protein sequence ID" value="BBO72018.1"/>
    <property type="molecule type" value="Genomic_DNA"/>
</dbReference>
<proteinExistence type="predicted"/>
<sequence>MTKRFVSELVAGSAIDEVFLLAQRNMAHKKDGNPFLNVTLSDRTGQVKGVVWDQVERIVAAVAEGDFVHVRAQVSEYRGSLQVVVKDMVRVPPEQVDVDDFLEATTRDVGKMLARLKEMTGRMKTPCLKALFDAFWADDAFVAAYVRAPAAKLMHHAYIGGLLEHTLSMAVLSEMIAGHYSGVDRDLLLAGVILHDVGKTRELEYTRSIDYSDEGRLLSHIIIGLSMLDEKLKQVPDFPELQAQLLKHMIVSHHGTRAFGSPEPPKTIEAVLLNFIDEMDSRVNSIREYVAKDPSDGSWTPYHRLLERHFYKGPRVSDSPEG</sequence>
<evidence type="ECO:0000256" key="1">
    <source>
        <dbReference type="ARBA" id="ARBA00022801"/>
    </source>
</evidence>
<evidence type="ECO:0000259" key="2">
    <source>
        <dbReference type="SMART" id="SM00471"/>
    </source>
</evidence>
<dbReference type="AlphaFoldDB" id="A0A5K7YTQ5"/>
<dbReference type="SMART" id="SM00471">
    <property type="entry name" value="HDc"/>
    <property type="match status" value="1"/>
</dbReference>
<dbReference type="Pfam" id="PF01336">
    <property type="entry name" value="tRNA_anti-codon"/>
    <property type="match status" value="1"/>
</dbReference>
<dbReference type="Gene3D" id="2.40.50.140">
    <property type="entry name" value="Nucleic acid-binding proteins"/>
    <property type="match status" value="1"/>
</dbReference>
<dbReference type="Gene3D" id="1.10.3210.10">
    <property type="entry name" value="Hypothetical protein af1432"/>
    <property type="match status" value="1"/>
</dbReference>
<dbReference type="InterPro" id="IPR006675">
    <property type="entry name" value="HDIG_dom"/>
</dbReference>
<dbReference type="SUPFAM" id="SSF109604">
    <property type="entry name" value="HD-domain/PDEase-like"/>
    <property type="match status" value="1"/>
</dbReference>
<keyword evidence="4" id="KW-1185">Reference proteome</keyword>
<keyword evidence="1 3" id="KW-0378">Hydrolase</keyword>
<feature type="domain" description="HD/PDEase" evidence="2">
    <location>
        <begin position="158"/>
        <end position="291"/>
    </location>
</feature>